<comment type="caution">
    <text evidence="7">The sequence shown here is derived from an EMBL/GenBank/DDBJ whole genome shotgun (WGS) entry which is preliminary data.</text>
</comment>
<dbReference type="AlphaFoldDB" id="A0A9J6EVW0"/>
<dbReference type="SUPFAM" id="SSF57716">
    <property type="entry name" value="Glucocorticoid receptor-like (DNA-binding domain)"/>
    <property type="match status" value="1"/>
</dbReference>
<keyword evidence="4 5" id="KW-0238">DNA-binding</keyword>
<evidence type="ECO:0000256" key="3">
    <source>
        <dbReference type="ARBA" id="ARBA00022833"/>
    </source>
</evidence>
<evidence type="ECO:0000256" key="1">
    <source>
        <dbReference type="ARBA" id="ARBA00022723"/>
    </source>
</evidence>
<protein>
    <recommendedName>
        <fullName evidence="6">THAP-type domain-containing protein</fullName>
    </recommendedName>
</protein>
<gene>
    <name evidence="7" type="ORF">HPB51_001659</name>
</gene>
<dbReference type="GO" id="GO:0003677">
    <property type="term" value="F:DNA binding"/>
    <property type="evidence" value="ECO:0007669"/>
    <property type="project" value="UniProtKB-UniRule"/>
</dbReference>
<dbReference type="PROSITE" id="PS50950">
    <property type="entry name" value="ZF_THAP"/>
    <property type="match status" value="1"/>
</dbReference>
<dbReference type="Pfam" id="PF05485">
    <property type="entry name" value="THAP"/>
    <property type="match status" value="1"/>
</dbReference>
<dbReference type="EMBL" id="JABSTU010000001">
    <property type="protein sequence ID" value="KAH8038486.1"/>
    <property type="molecule type" value="Genomic_DNA"/>
</dbReference>
<evidence type="ECO:0000313" key="8">
    <source>
        <dbReference type="Proteomes" id="UP000821866"/>
    </source>
</evidence>
<dbReference type="VEuPathDB" id="VectorBase:LOC119162131"/>
<evidence type="ECO:0000256" key="4">
    <source>
        <dbReference type="ARBA" id="ARBA00023125"/>
    </source>
</evidence>
<feature type="domain" description="THAP-type" evidence="6">
    <location>
        <begin position="1"/>
        <end position="83"/>
    </location>
</feature>
<dbReference type="GO" id="GO:0008270">
    <property type="term" value="F:zinc ion binding"/>
    <property type="evidence" value="ECO:0007669"/>
    <property type="project" value="UniProtKB-KW"/>
</dbReference>
<proteinExistence type="predicted"/>
<sequence length="149" mass="16538">MYQTHKMCFVPQCIRRAVNGDVSLHTSPSDNRVKKKWIVKLRIGKPVAKTMMVCSAHFVPEDFFWGTAGLLTADPLDGVQSITCSSTESDTSQPMKPQKVKALQRTRGKMMPLKLFFSMVPTQQSVMTLIVLQLNKAAQVNPDAAPSTN</sequence>
<reference evidence="7" key="1">
    <citation type="journal article" date="2020" name="Cell">
        <title>Large-Scale Comparative Analyses of Tick Genomes Elucidate Their Genetic Diversity and Vector Capacities.</title>
        <authorList>
            <consortium name="Tick Genome and Microbiome Consortium (TIGMIC)"/>
            <person name="Jia N."/>
            <person name="Wang J."/>
            <person name="Shi W."/>
            <person name="Du L."/>
            <person name="Sun Y."/>
            <person name="Zhan W."/>
            <person name="Jiang J.F."/>
            <person name="Wang Q."/>
            <person name="Zhang B."/>
            <person name="Ji P."/>
            <person name="Bell-Sakyi L."/>
            <person name="Cui X.M."/>
            <person name="Yuan T.T."/>
            <person name="Jiang B.G."/>
            <person name="Yang W.F."/>
            <person name="Lam T.T."/>
            <person name="Chang Q.C."/>
            <person name="Ding S.J."/>
            <person name="Wang X.J."/>
            <person name="Zhu J.G."/>
            <person name="Ruan X.D."/>
            <person name="Zhao L."/>
            <person name="Wei J.T."/>
            <person name="Ye R.Z."/>
            <person name="Que T.C."/>
            <person name="Du C.H."/>
            <person name="Zhou Y.H."/>
            <person name="Cheng J.X."/>
            <person name="Dai P.F."/>
            <person name="Guo W.B."/>
            <person name="Han X.H."/>
            <person name="Huang E.J."/>
            <person name="Li L.F."/>
            <person name="Wei W."/>
            <person name="Gao Y.C."/>
            <person name="Liu J.Z."/>
            <person name="Shao H.Z."/>
            <person name="Wang X."/>
            <person name="Wang C.C."/>
            <person name="Yang T.C."/>
            <person name="Huo Q.B."/>
            <person name="Li W."/>
            <person name="Chen H.Y."/>
            <person name="Chen S.E."/>
            <person name="Zhou L.G."/>
            <person name="Ni X.B."/>
            <person name="Tian J.H."/>
            <person name="Sheng Y."/>
            <person name="Liu T."/>
            <person name="Pan Y.S."/>
            <person name="Xia L.Y."/>
            <person name="Li J."/>
            <person name="Zhao F."/>
            <person name="Cao W.C."/>
        </authorList>
    </citation>
    <scope>NUCLEOTIDE SEQUENCE</scope>
    <source>
        <strain evidence="7">Rmic-2018</strain>
    </source>
</reference>
<evidence type="ECO:0000259" key="6">
    <source>
        <dbReference type="PROSITE" id="PS50950"/>
    </source>
</evidence>
<reference evidence="7" key="2">
    <citation type="submission" date="2021-09" db="EMBL/GenBank/DDBJ databases">
        <authorList>
            <person name="Jia N."/>
            <person name="Wang J."/>
            <person name="Shi W."/>
            <person name="Du L."/>
            <person name="Sun Y."/>
            <person name="Zhan W."/>
            <person name="Jiang J."/>
            <person name="Wang Q."/>
            <person name="Zhang B."/>
            <person name="Ji P."/>
            <person name="Sakyi L.B."/>
            <person name="Cui X."/>
            <person name="Yuan T."/>
            <person name="Jiang B."/>
            <person name="Yang W."/>
            <person name="Lam T.T.-Y."/>
            <person name="Chang Q."/>
            <person name="Ding S."/>
            <person name="Wang X."/>
            <person name="Zhu J."/>
            <person name="Ruan X."/>
            <person name="Zhao L."/>
            <person name="Wei J."/>
            <person name="Que T."/>
            <person name="Du C."/>
            <person name="Cheng J."/>
            <person name="Dai P."/>
            <person name="Han X."/>
            <person name="Huang E."/>
            <person name="Gao Y."/>
            <person name="Liu J."/>
            <person name="Shao H."/>
            <person name="Ye R."/>
            <person name="Li L."/>
            <person name="Wei W."/>
            <person name="Wang X."/>
            <person name="Wang C."/>
            <person name="Huo Q."/>
            <person name="Li W."/>
            <person name="Guo W."/>
            <person name="Chen H."/>
            <person name="Chen S."/>
            <person name="Zhou L."/>
            <person name="Zhou L."/>
            <person name="Ni X."/>
            <person name="Tian J."/>
            <person name="Zhou Y."/>
            <person name="Sheng Y."/>
            <person name="Liu T."/>
            <person name="Pan Y."/>
            <person name="Xia L."/>
            <person name="Li J."/>
            <person name="Zhao F."/>
            <person name="Cao W."/>
        </authorList>
    </citation>
    <scope>NUCLEOTIDE SEQUENCE</scope>
    <source>
        <strain evidence="7">Rmic-2018</strain>
        <tissue evidence="7">Larvae</tissue>
    </source>
</reference>
<dbReference type="Gene3D" id="6.20.210.20">
    <property type="entry name" value="THAP domain"/>
    <property type="match status" value="1"/>
</dbReference>
<name>A0A9J6EVW0_RHIMP</name>
<keyword evidence="3" id="KW-0862">Zinc</keyword>
<dbReference type="InterPro" id="IPR006612">
    <property type="entry name" value="THAP_Znf"/>
</dbReference>
<keyword evidence="8" id="KW-1185">Reference proteome</keyword>
<organism evidence="7 8">
    <name type="scientific">Rhipicephalus microplus</name>
    <name type="common">Cattle tick</name>
    <name type="synonym">Boophilus microplus</name>
    <dbReference type="NCBI Taxonomy" id="6941"/>
    <lineage>
        <taxon>Eukaryota</taxon>
        <taxon>Metazoa</taxon>
        <taxon>Ecdysozoa</taxon>
        <taxon>Arthropoda</taxon>
        <taxon>Chelicerata</taxon>
        <taxon>Arachnida</taxon>
        <taxon>Acari</taxon>
        <taxon>Parasitiformes</taxon>
        <taxon>Ixodida</taxon>
        <taxon>Ixodoidea</taxon>
        <taxon>Ixodidae</taxon>
        <taxon>Rhipicephalinae</taxon>
        <taxon>Rhipicephalus</taxon>
        <taxon>Boophilus</taxon>
    </lineage>
</organism>
<keyword evidence="2 5" id="KW-0863">Zinc-finger</keyword>
<accession>A0A9J6EVW0</accession>
<evidence type="ECO:0000256" key="2">
    <source>
        <dbReference type="ARBA" id="ARBA00022771"/>
    </source>
</evidence>
<dbReference type="Proteomes" id="UP000821866">
    <property type="component" value="Chromosome 1"/>
</dbReference>
<keyword evidence="1" id="KW-0479">Metal-binding</keyword>
<evidence type="ECO:0000256" key="5">
    <source>
        <dbReference type="PROSITE-ProRule" id="PRU00309"/>
    </source>
</evidence>
<evidence type="ECO:0000313" key="7">
    <source>
        <dbReference type="EMBL" id="KAH8038486.1"/>
    </source>
</evidence>
<dbReference type="InterPro" id="IPR038441">
    <property type="entry name" value="THAP_Znf_sf"/>
</dbReference>